<dbReference type="AlphaFoldDB" id="L0DIM2"/>
<evidence type="ECO:0000256" key="1">
    <source>
        <dbReference type="SAM" id="MobiDB-lite"/>
    </source>
</evidence>
<sequence>MLDNQAGDQDQPSRQSSFRKSLFVAAGSLAGLAIALAFLTVAPAPKAVATFVPTASEWEAADSQSPDSLMPDSVSPTETQPGDSVSAPSSEPMTRSLVAAPYRSPVLPSYRYTPRASRSSSYSGGTVHVRGHYRKNGSYVQSHTRRSPRRR</sequence>
<evidence type="ECO:0000313" key="4">
    <source>
        <dbReference type="Proteomes" id="UP000010798"/>
    </source>
</evidence>
<gene>
    <name evidence="3" type="ordered locus">Sinac_5087</name>
</gene>
<evidence type="ECO:0000313" key="3">
    <source>
        <dbReference type="EMBL" id="AGA29239.1"/>
    </source>
</evidence>
<keyword evidence="2" id="KW-0812">Transmembrane</keyword>
<dbReference type="EMBL" id="CP003364">
    <property type="protein sequence ID" value="AGA29239.1"/>
    <property type="molecule type" value="Genomic_DNA"/>
</dbReference>
<feature type="transmembrane region" description="Helical" evidence="2">
    <location>
        <begin position="21"/>
        <end position="42"/>
    </location>
</feature>
<reference evidence="3 4" key="1">
    <citation type="submission" date="2012-02" db="EMBL/GenBank/DDBJ databases">
        <title>Complete sequence of chromosome of Singulisphaera acidiphila DSM 18658.</title>
        <authorList>
            <consortium name="US DOE Joint Genome Institute (JGI-PGF)"/>
            <person name="Lucas S."/>
            <person name="Copeland A."/>
            <person name="Lapidus A."/>
            <person name="Glavina del Rio T."/>
            <person name="Dalin E."/>
            <person name="Tice H."/>
            <person name="Bruce D."/>
            <person name="Goodwin L."/>
            <person name="Pitluck S."/>
            <person name="Peters L."/>
            <person name="Ovchinnikova G."/>
            <person name="Chertkov O."/>
            <person name="Kyrpides N."/>
            <person name="Mavromatis K."/>
            <person name="Ivanova N."/>
            <person name="Brettin T."/>
            <person name="Detter J.C."/>
            <person name="Han C."/>
            <person name="Larimer F."/>
            <person name="Land M."/>
            <person name="Hauser L."/>
            <person name="Markowitz V."/>
            <person name="Cheng J.-F."/>
            <person name="Hugenholtz P."/>
            <person name="Woyke T."/>
            <person name="Wu D."/>
            <person name="Tindall B."/>
            <person name="Pomrenke H."/>
            <person name="Brambilla E."/>
            <person name="Klenk H.-P."/>
            <person name="Eisen J.A."/>
        </authorList>
    </citation>
    <scope>NUCLEOTIDE SEQUENCE [LARGE SCALE GENOMIC DNA]</scope>
    <source>
        <strain evidence="4">ATCC BAA-1392 / DSM 18658 / VKM B-2454 / MOB10</strain>
    </source>
</reference>
<evidence type="ECO:0000256" key="2">
    <source>
        <dbReference type="SAM" id="Phobius"/>
    </source>
</evidence>
<dbReference type="KEGG" id="saci:Sinac_5087"/>
<dbReference type="Proteomes" id="UP000010798">
    <property type="component" value="Chromosome"/>
</dbReference>
<keyword evidence="2" id="KW-1133">Transmembrane helix</keyword>
<proteinExistence type="predicted"/>
<organism evidence="3 4">
    <name type="scientific">Singulisphaera acidiphila (strain ATCC BAA-1392 / DSM 18658 / VKM B-2454 / MOB10)</name>
    <dbReference type="NCBI Taxonomy" id="886293"/>
    <lineage>
        <taxon>Bacteria</taxon>
        <taxon>Pseudomonadati</taxon>
        <taxon>Planctomycetota</taxon>
        <taxon>Planctomycetia</taxon>
        <taxon>Isosphaerales</taxon>
        <taxon>Isosphaeraceae</taxon>
        <taxon>Singulisphaera</taxon>
    </lineage>
</organism>
<accession>L0DIM2</accession>
<feature type="region of interest" description="Disordered" evidence="1">
    <location>
        <begin position="58"/>
        <end position="151"/>
    </location>
</feature>
<protein>
    <submittedName>
        <fullName evidence="3">Uncharacterized protein</fullName>
    </submittedName>
</protein>
<dbReference type="STRING" id="886293.Sinac_5087"/>
<keyword evidence="2" id="KW-0472">Membrane</keyword>
<name>L0DIM2_SINAD</name>
<keyword evidence="4" id="KW-1185">Reference proteome</keyword>
<dbReference type="HOGENOM" id="CLU_1730171_0_0_0"/>
<feature type="compositionally biased region" description="Polar residues" evidence="1">
    <location>
        <begin position="74"/>
        <end position="93"/>
    </location>
</feature>